<sequence length="178" mass="20768">MPQQVLDFWFKQLEPKDWFVSNPEVDKRIETLFGALLKQAAQAELYSWRETAQGRLAEVIVLDQFSRNIYRNTPQAFSQDPLALALAQEAVRLGVDKELNTIEKSFLYMPYMHSESVLIHEQAVKLFAQPGMENNYDFELKHKVIIDRFGRYPHRNEILNRTSSAEEIEFLAQPNSSF</sequence>
<dbReference type="SUPFAM" id="SSF48452">
    <property type="entry name" value="TPR-like"/>
    <property type="match status" value="1"/>
</dbReference>
<dbReference type="RefSeq" id="WP_075649721.1">
    <property type="nucleotide sequence ID" value="NZ_AP019658.1"/>
</dbReference>
<organism evidence="1 2">
    <name type="scientific">Vibrio ponticus</name>
    <dbReference type="NCBI Taxonomy" id="265668"/>
    <lineage>
        <taxon>Bacteria</taxon>
        <taxon>Pseudomonadati</taxon>
        <taxon>Pseudomonadota</taxon>
        <taxon>Gammaproteobacteria</taxon>
        <taxon>Vibrionales</taxon>
        <taxon>Vibrionaceae</taxon>
        <taxon>Vibrio</taxon>
    </lineage>
</organism>
<gene>
    <name evidence="1" type="ORF">BIY21_13130</name>
</gene>
<evidence type="ECO:0000313" key="1">
    <source>
        <dbReference type="EMBL" id="OLQ91604.1"/>
    </source>
</evidence>
<comment type="caution">
    <text evidence="1">The sequence shown here is derived from an EMBL/GenBank/DDBJ whole genome shotgun (WGS) entry which is preliminary data.</text>
</comment>
<dbReference type="Gene3D" id="1.25.40.10">
    <property type="entry name" value="Tetratricopeptide repeat domain"/>
    <property type="match status" value="1"/>
</dbReference>
<dbReference type="InterPro" id="IPR011990">
    <property type="entry name" value="TPR-like_helical_dom_sf"/>
</dbReference>
<dbReference type="EMBL" id="MJMI01000094">
    <property type="protein sequence ID" value="OLQ91604.1"/>
    <property type="molecule type" value="Genomic_DNA"/>
</dbReference>
<accession>A0ABX3FFF9</accession>
<dbReference type="InterPro" id="IPR010323">
    <property type="entry name" value="DUF924"/>
</dbReference>
<keyword evidence="2" id="KW-1185">Reference proteome</keyword>
<dbReference type="Pfam" id="PF06041">
    <property type="entry name" value="DUF924"/>
    <property type="match status" value="1"/>
</dbReference>
<evidence type="ECO:0000313" key="2">
    <source>
        <dbReference type="Proteomes" id="UP000186206"/>
    </source>
</evidence>
<proteinExistence type="predicted"/>
<dbReference type="Proteomes" id="UP000186206">
    <property type="component" value="Unassembled WGS sequence"/>
</dbReference>
<protein>
    <recommendedName>
        <fullName evidence="3">DUF924 domain-containing protein</fullName>
    </recommendedName>
</protein>
<reference evidence="1 2" key="1">
    <citation type="submission" date="2016-09" db="EMBL/GenBank/DDBJ databases">
        <title>Genomic Taxonomy of the Vibrionaceae.</title>
        <authorList>
            <person name="Gonzalez-Castillo A."/>
            <person name="Gomez-Gil B."/>
            <person name="Enciso-Ibarra K."/>
        </authorList>
    </citation>
    <scope>NUCLEOTIDE SEQUENCE [LARGE SCALE GENOMIC DNA]</scope>
    <source>
        <strain evidence="1 2">CAIM 1731</strain>
    </source>
</reference>
<dbReference type="Gene3D" id="1.20.58.320">
    <property type="entry name" value="TPR-like"/>
    <property type="match status" value="1"/>
</dbReference>
<evidence type="ECO:0008006" key="3">
    <source>
        <dbReference type="Google" id="ProtNLM"/>
    </source>
</evidence>
<name>A0ABX3FFF9_9VIBR</name>